<dbReference type="Proteomes" id="UP000179243">
    <property type="component" value="Unassembled WGS sequence"/>
</dbReference>
<dbReference type="GO" id="GO:0016301">
    <property type="term" value="F:kinase activity"/>
    <property type="evidence" value="ECO:0007669"/>
    <property type="project" value="InterPro"/>
</dbReference>
<proteinExistence type="predicted"/>
<dbReference type="Pfam" id="PF06414">
    <property type="entry name" value="Zeta_toxin"/>
    <property type="match status" value="1"/>
</dbReference>
<dbReference type="SUPFAM" id="SSF52540">
    <property type="entry name" value="P-loop containing nucleoside triphosphate hydrolases"/>
    <property type="match status" value="1"/>
</dbReference>
<comment type="caution">
    <text evidence="4">The sequence shown here is derived from an EMBL/GenBank/DDBJ whole genome shotgun (WGS) entry which is preliminary data.</text>
</comment>
<dbReference type="EMBL" id="MFYX01000073">
    <property type="protein sequence ID" value="OGK04377.1"/>
    <property type="molecule type" value="Genomic_DNA"/>
</dbReference>
<dbReference type="AlphaFoldDB" id="A0A1F7FD31"/>
<protein>
    <recommendedName>
        <fullName evidence="3">Zeta toxin domain-containing protein</fullName>
    </recommendedName>
</protein>
<accession>A0A1F7FD31</accession>
<evidence type="ECO:0000259" key="3">
    <source>
        <dbReference type="Pfam" id="PF06414"/>
    </source>
</evidence>
<dbReference type="GO" id="GO:0005524">
    <property type="term" value="F:ATP binding"/>
    <property type="evidence" value="ECO:0007669"/>
    <property type="project" value="UniProtKB-KW"/>
</dbReference>
<name>A0A1F7FD31_UNCRA</name>
<organism evidence="4 5">
    <name type="scientific">Candidatus Raymondbacteria bacterium RIFOXYD12_FULL_49_13</name>
    <dbReference type="NCBI Taxonomy" id="1817890"/>
    <lineage>
        <taxon>Bacteria</taxon>
        <taxon>Raymondiibacteriota</taxon>
    </lineage>
</organism>
<evidence type="ECO:0000256" key="2">
    <source>
        <dbReference type="ARBA" id="ARBA00022840"/>
    </source>
</evidence>
<dbReference type="InterPro" id="IPR027417">
    <property type="entry name" value="P-loop_NTPase"/>
</dbReference>
<gene>
    <name evidence="4" type="ORF">A2519_18385</name>
</gene>
<dbReference type="Gene3D" id="3.40.50.300">
    <property type="entry name" value="P-loop containing nucleotide triphosphate hydrolases"/>
    <property type="match status" value="1"/>
</dbReference>
<evidence type="ECO:0000313" key="4">
    <source>
        <dbReference type="EMBL" id="OGK04377.1"/>
    </source>
</evidence>
<feature type="domain" description="Zeta toxin" evidence="3">
    <location>
        <begin position="3"/>
        <end position="146"/>
    </location>
</feature>
<keyword evidence="2" id="KW-0067">ATP-binding</keyword>
<evidence type="ECO:0000256" key="1">
    <source>
        <dbReference type="ARBA" id="ARBA00022741"/>
    </source>
</evidence>
<dbReference type="InterPro" id="IPR010488">
    <property type="entry name" value="Zeta_toxin_domain"/>
</dbReference>
<reference evidence="4 5" key="1">
    <citation type="journal article" date="2016" name="Nat. Commun.">
        <title>Thousands of microbial genomes shed light on interconnected biogeochemical processes in an aquifer system.</title>
        <authorList>
            <person name="Anantharaman K."/>
            <person name="Brown C.T."/>
            <person name="Hug L.A."/>
            <person name="Sharon I."/>
            <person name="Castelle C.J."/>
            <person name="Probst A.J."/>
            <person name="Thomas B.C."/>
            <person name="Singh A."/>
            <person name="Wilkins M.J."/>
            <person name="Karaoz U."/>
            <person name="Brodie E.L."/>
            <person name="Williams K.H."/>
            <person name="Hubbard S.S."/>
            <person name="Banfield J.F."/>
        </authorList>
    </citation>
    <scope>NUCLEOTIDE SEQUENCE [LARGE SCALE GENOMIC DNA]</scope>
</reference>
<keyword evidence="1" id="KW-0547">Nucleotide-binding</keyword>
<dbReference type="PANTHER" id="PTHR39206">
    <property type="entry name" value="SLL8004 PROTEIN"/>
    <property type="match status" value="1"/>
</dbReference>
<sequence length="201" mass="22498">MAKKKAPQLYIIAGPNGAGKTTFAQTFLPQYAKCIEFINADLIARGLSPFKPESAAIGAGRLMLQKIKEMARKKMDFAFETTLSGKTYIPLINDLRQQGYAVHLIFLWLPSASLACRRVADRVKQGGHSIPKDVIKRRFLSGMLNFHTAYTPLCDTWTLIDNSSGYLNVIAKFIVSLEVFDEKAYAKITRKSGSYEKKQKV</sequence>
<dbReference type="PANTHER" id="PTHR39206:SF1">
    <property type="entry name" value="SLL8004 PROTEIN"/>
    <property type="match status" value="1"/>
</dbReference>
<evidence type="ECO:0000313" key="5">
    <source>
        <dbReference type="Proteomes" id="UP000179243"/>
    </source>
</evidence>